<keyword evidence="1" id="KW-0732">Signal</keyword>
<keyword evidence="3" id="KW-1185">Reference proteome</keyword>
<name>A0A3M0JW32_HIRRU</name>
<feature type="signal peptide" evidence="1">
    <location>
        <begin position="1"/>
        <end position="15"/>
    </location>
</feature>
<dbReference type="Proteomes" id="UP000269221">
    <property type="component" value="Unassembled WGS sequence"/>
</dbReference>
<protein>
    <recommendedName>
        <fullName evidence="4">Secreted protein</fullName>
    </recommendedName>
</protein>
<evidence type="ECO:0000313" key="2">
    <source>
        <dbReference type="EMBL" id="RMC05196.1"/>
    </source>
</evidence>
<dbReference type="EMBL" id="QRBI01000123">
    <property type="protein sequence ID" value="RMC05196.1"/>
    <property type="molecule type" value="Genomic_DNA"/>
</dbReference>
<gene>
    <name evidence="2" type="ORF">DUI87_18380</name>
</gene>
<comment type="caution">
    <text evidence="2">The sequence shown here is derived from an EMBL/GenBank/DDBJ whole genome shotgun (WGS) entry which is preliminary data.</text>
</comment>
<proteinExistence type="predicted"/>
<dbReference type="OrthoDB" id="9400281at2759"/>
<reference evidence="2 3" key="1">
    <citation type="submission" date="2018-07" db="EMBL/GenBank/DDBJ databases">
        <title>A high quality draft genome assembly of the barn swallow (H. rustica rustica).</title>
        <authorList>
            <person name="Formenti G."/>
            <person name="Chiara M."/>
            <person name="Poveda L."/>
            <person name="Francoijs K.-J."/>
            <person name="Bonisoli-Alquati A."/>
            <person name="Canova L."/>
            <person name="Gianfranceschi L."/>
            <person name="Horner D.S."/>
            <person name="Saino N."/>
        </authorList>
    </citation>
    <scope>NUCLEOTIDE SEQUENCE [LARGE SCALE GENOMIC DNA]</scope>
    <source>
        <strain evidence="2">Chelidonia</strain>
        <tissue evidence="2">Blood</tissue>
    </source>
</reference>
<feature type="chain" id="PRO_5018098464" description="Secreted protein" evidence="1">
    <location>
        <begin position="16"/>
        <end position="199"/>
    </location>
</feature>
<sequence>MSFLLLLATPFLIQARMPLALLATWAHCWLTCSCCHQHPQVPFLLGTVQPHRPQPITLQGVIVAKVQDSALGLIKLHLVRLCPSIQVFQISLQSHPIFQQSDTDSQLSVICKFTNQIFNMHSHVINKNIGQNWPQHRPLRDTTGAWPQLDAATFTTTLWARPSSQFLTQRRVLLSKPRAASLSRSVLWETVSKALLKSK</sequence>
<dbReference type="AlphaFoldDB" id="A0A3M0JW32"/>
<organism evidence="2 3">
    <name type="scientific">Hirundo rustica rustica</name>
    <dbReference type="NCBI Taxonomy" id="333673"/>
    <lineage>
        <taxon>Eukaryota</taxon>
        <taxon>Metazoa</taxon>
        <taxon>Chordata</taxon>
        <taxon>Craniata</taxon>
        <taxon>Vertebrata</taxon>
        <taxon>Euteleostomi</taxon>
        <taxon>Archelosauria</taxon>
        <taxon>Archosauria</taxon>
        <taxon>Dinosauria</taxon>
        <taxon>Saurischia</taxon>
        <taxon>Theropoda</taxon>
        <taxon>Coelurosauria</taxon>
        <taxon>Aves</taxon>
        <taxon>Neognathae</taxon>
        <taxon>Neoaves</taxon>
        <taxon>Telluraves</taxon>
        <taxon>Australaves</taxon>
        <taxon>Passeriformes</taxon>
        <taxon>Sylvioidea</taxon>
        <taxon>Hirundinidae</taxon>
        <taxon>Hirundo</taxon>
    </lineage>
</organism>
<evidence type="ECO:0000256" key="1">
    <source>
        <dbReference type="SAM" id="SignalP"/>
    </source>
</evidence>
<evidence type="ECO:0008006" key="4">
    <source>
        <dbReference type="Google" id="ProtNLM"/>
    </source>
</evidence>
<evidence type="ECO:0000313" key="3">
    <source>
        <dbReference type="Proteomes" id="UP000269221"/>
    </source>
</evidence>
<accession>A0A3M0JW32</accession>